<keyword evidence="4" id="KW-0067">ATP-binding</keyword>
<dbReference type="PANTHER" id="PTHR47969:SF15">
    <property type="entry name" value="CHROMOSOME-ASSOCIATED KINESIN KIF4A-RELATED"/>
    <property type="match status" value="1"/>
</dbReference>
<sequence>MGLISLVQGAQEQTRPRQSDRVMPIPVKSDSLGGNARTLMICCISPAGSNLDESLSAVKYANRARNIRNIPVSNLNISDDSSEVSSAVTPSMANESRQMACLRHEILTLRAAIATQNTIGSDE</sequence>
<accession>A0A3S5CJ18</accession>
<dbReference type="SUPFAM" id="SSF52540">
    <property type="entry name" value="P-loop containing nucleoside triphosphate hydrolases"/>
    <property type="match status" value="1"/>
</dbReference>
<evidence type="ECO:0000256" key="1">
    <source>
        <dbReference type="ARBA" id="ARBA00004245"/>
    </source>
</evidence>
<evidence type="ECO:0000256" key="5">
    <source>
        <dbReference type="ARBA" id="ARBA00023054"/>
    </source>
</evidence>
<dbReference type="InterPro" id="IPR027417">
    <property type="entry name" value="P-loop_NTPase"/>
</dbReference>
<evidence type="ECO:0000256" key="4">
    <source>
        <dbReference type="ARBA" id="ARBA00022840"/>
    </source>
</evidence>
<evidence type="ECO:0000259" key="9">
    <source>
        <dbReference type="PROSITE" id="PS50067"/>
    </source>
</evidence>
<proteinExistence type="inferred from homology"/>
<organism evidence="10 11">
    <name type="scientific">Protopolystoma xenopodis</name>
    <dbReference type="NCBI Taxonomy" id="117903"/>
    <lineage>
        <taxon>Eukaryota</taxon>
        <taxon>Metazoa</taxon>
        <taxon>Spiralia</taxon>
        <taxon>Lophotrochozoa</taxon>
        <taxon>Platyhelminthes</taxon>
        <taxon>Monogenea</taxon>
        <taxon>Polyopisthocotylea</taxon>
        <taxon>Polystomatidea</taxon>
        <taxon>Polystomatidae</taxon>
        <taxon>Protopolystoma</taxon>
    </lineage>
</organism>
<dbReference type="GO" id="GO:0005875">
    <property type="term" value="C:microtubule associated complex"/>
    <property type="evidence" value="ECO:0007669"/>
    <property type="project" value="TreeGrafter"/>
</dbReference>
<evidence type="ECO:0000256" key="3">
    <source>
        <dbReference type="ARBA" id="ARBA00022741"/>
    </source>
</evidence>
<name>A0A3S5CJ18_9PLAT</name>
<dbReference type="GO" id="GO:0007052">
    <property type="term" value="P:mitotic spindle organization"/>
    <property type="evidence" value="ECO:0007669"/>
    <property type="project" value="TreeGrafter"/>
</dbReference>
<comment type="subcellular location">
    <subcellularLocation>
        <location evidence="1">Cytoplasm</location>
        <location evidence="1">Cytoskeleton</location>
    </subcellularLocation>
</comment>
<dbReference type="InterPro" id="IPR027640">
    <property type="entry name" value="Kinesin-like_fam"/>
</dbReference>
<dbReference type="GO" id="GO:0007018">
    <property type="term" value="P:microtubule-based movement"/>
    <property type="evidence" value="ECO:0007669"/>
    <property type="project" value="InterPro"/>
</dbReference>
<comment type="caution">
    <text evidence="7">Lacks conserved residue(s) required for the propagation of feature annotation.</text>
</comment>
<dbReference type="Gene3D" id="1.20.58.1980">
    <property type="match status" value="1"/>
</dbReference>
<evidence type="ECO:0000256" key="8">
    <source>
        <dbReference type="SAM" id="MobiDB-lite"/>
    </source>
</evidence>
<dbReference type="GO" id="GO:0005524">
    <property type="term" value="F:ATP binding"/>
    <property type="evidence" value="ECO:0007669"/>
    <property type="project" value="UniProtKB-KW"/>
</dbReference>
<keyword evidence="2" id="KW-0963">Cytoplasm</keyword>
<keyword evidence="5" id="KW-0175">Coiled coil</keyword>
<dbReference type="PANTHER" id="PTHR47969">
    <property type="entry name" value="CHROMOSOME-ASSOCIATED KINESIN KIF4A-RELATED"/>
    <property type="match status" value="1"/>
</dbReference>
<evidence type="ECO:0000256" key="7">
    <source>
        <dbReference type="PROSITE-ProRule" id="PRU00283"/>
    </source>
</evidence>
<keyword evidence="3" id="KW-0547">Nucleotide-binding</keyword>
<dbReference type="Pfam" id="PF00225">
    <property type="entry name" value="Kinesin"/>
    <property type="match status" value="1"/>
</dbReference>
<keyword evidence="11" id="KW-1185">Reference proteome</keyword>
<keyword evidence="6" id="KW-0206">Cytoskeleton</keyword>
<gene>
    <name evidence="10" type="ORF">PXEA_LOCUS5664</name>
</gene>
<dbReference type="GO" id="GO:0051231">
    <property type="term" value="P:spindle elongation"/>
    <property type="evidence" value="ECO:0007669"/>
    <property type="project" value="TreeGrafter"/>
</dbReference>
<feature type="domain" description="Kinesin motor" evidence="9">
    <location>
        <begin position="1"/>
        <end position="67"/>
    </location>
</feature>
<dbReference type="OrthoDB" id="3176171at2759"/>
<comment type="caution">
    <text evidence="10">The sequence shown here is derived from an EMBL/GenBank/DDBJ whole genome shotgun (WGS) entry which is preliminary data.</text>
</comment>
<dbReference type="GO" id="GO:0008017">
    <property type="term" value="F:microtubule binding"/>
    <property type="evidence" value="ECO:0007669"/>
    <property type="project" value="InterPro"/>
</dbReference>
<evidence type="ECO:0000313" key="10">
    <source>
        <dbReference type="EMBL" id="VEL12224.1"/>
    </source>
</evidence>
<dbReference type="EMBL" id="CAAALY010014143">
    <property type="protein sequence ID" value="VEL12224.1"/>
    <property type="molecule type" value="Genomic_DNA"/>
</dbReference>
<dbReference type="AlphaFoldDB" id="A0A3S5CJ18"/>
<dbReference type="PROSITE" id="PS50067">
    <property type="entry name" value="KINESIN_MOTOR_2"/>
    <property type="match status" value="1"/>
</dbReference>
<dbReference type="GO" id="GO:0003777">
    <property type="term" value="F:microtubule motor activity"/>
    <property type="evidence" value="ECO:0007669"/>
    <property type="project" value="InterPro"/>
</dbReference>
<feature type="region of interest" description="Disordered" evidence="8">
    <location>
        <begin position="1"/>
        <end position="20"/>
    </location>
</feature>
<dbReference type="InterPro" id="IPR001752">
    <property type="entry name" value="Kinesin_motor_dom"/>
</dbReference>
<evidence type="ECO:0000256" key="6">
    <source>
        <dbReference type="ARBA" id="ARBA00023212"/>
    </source>
</evidence>
<comment type="similarity">
    <text evidence="7">Belongs to the TRAFAC class myosin-kinesin ATPase superfamily. Kinesin family.</text>
</comment>
<dbReference type="Proteomes" id="UP000784294">
    <property type="component" value="Unassembled WGS sequence"/>
</dbReference>
<evidence type="ECO:0000313" key="11">
    <source>
        <dbReference type="Proteomes" id="UP000784294"/>
    </source>
</evidence>
<protein>
    <recommendedName>
        <fullName evidence="9">Kinesin motor domain-containing protein</fullName>
    </recommendedName>
</protein>
<evidence type="ECO:0000256" key="2">
    <source>
        <dbReference type="ARBA" id="ARBA00022490"/>
    </source>
</evidence>
<reference evidence="10" key="1">
    <citation type="submission" date="2018-11" db="EMBL/GenBank/DDBJ databases">
        <authorList>
            <consortium name="Pathogen Informatics"/>
        </authorList>
    </citation>
    <scope>NUCLEOTIDE SEQUENCE</scope>
</reference>